<evidence type="ECO:0000313" key="1">
    <source>
        <dbReference type="EMBL" id="DAA03804.1"/>
    </source>
</evidence>
<reference evidence="1" key="1">
    <citation type="journal article" date="2003" name="Genome Biol.">
        <title>An integrated gene annotation and transcriptional profiling approach towards the full gene content of the Drosophila genome.</title>
        <authorList>
            <person name="Hild M."/>
            <person name="Beckmann B."/>
            <person name="Haas S.A."/>
            <person name="Koch B."/>
            <person name="Solovyev V."/>
            <person name="Busold C."/>
            <person name="Fellenberg K."/>
            <person name="Boutros M."/>
            <person name="Vingron M."/>
            <person name="Sauer F."/>
            <person name="Hoheisel J.D."/>
            <person name="Paro R."/>
        </authorList>
    </citation>
    <scope>NUCLEOTIDE SEQUENCE</scope>
</reference>
<gene>
    <name evidence="1" type="ORF">HDC03720</name>
</gene>
<sequence>MALAQTDGSKANARADHLFSIFTPFQLTDDSHREEVVNFLDVPTQSAHPMRYDTPQEVSLQLKALQLKKTRGPDDIDNRAAKFLLRKGTDSYRPIRLLPTYSEVKKAFDKIWHEGLLYKIKAPVRGRRRSTRKCTCTFCTADIPVPSPSIPSAKVLVATYADDTAMVTSNMSLQTAMNAVQ</sequence>
<organism evidence="1">
    <name type="scientific">Drosophila melanogaster</name>
    <name type="common">Fruit fly</name>
    <dbReference type="NCBI Taxonomy" id="7227"/>
    <lineage>
        <taxon>Eukaryota</taxon>
        <taxon>Metazoa</taxon>
        <taxon>Ecdysozoa</taxon>
        <taxon>Arthropoda</taxon>
        <taxon>Hexapoda</taxon>
        <taxon>Insecta</taxon>
        <taxon>Pterygota</taxon>
        <taxon>Neoptera</taxon>
        <taxon>Endopterygota</taxon>
        <taxon>Diptera</taxon>
        <taxon>Brachycera</taxon>
        <taxon>Muscomorpha</taxon>
        <taxon>Ephydroidea</taxon>
        <taxon>Drosophilidae</taxon>
        <taxon>Drosophila</taxon>
        <taxon>Sophophora</taxon>
    </lineage>
</organism>
<accession>Q6IH11</accession>
<name>Q6IH11_DROME</name>
<dbReference type="EMBL" id="BK003605">
    <property type="protein sequence ID" value="DAA03804.1"/>
    <property type="molecule type" value="Genomic_DNA"/>
</dbReference>
<protein>
    <submittedName>
        <fullName evidence="1">HDC03720</fullName>
    </submittedName>
</protein>
<proteinExistence type="predicted"/>
<dbReference type="AlphaFoldDB" id="Q6IH11"/>